<protein>
    <submittedName>
        <fullName evidence="1">Uncharacterized protein</fullName>
    </submittedName>
</protein>
<comment type="caution">
    <text evidence="1">The sequence shown here is derived from an EMBL/GenBank/DDBJ whole genome shotgun (WGS) entry which is preliminary data.</text>
</comment>
<dbReference type="EMBL" id="QUSY01000085">
    <property type="protein sequence ID" value="RHY33234.1"/>
    <property type="molecule type" value="Genomic_DNA"/>
</dbReference>
<sequence length="387" mass="42067">VSVSQLSMYTAVTTAVARCKDLSLSCVDDAKHNVLHIFSHASSSLSSRVSLCPWAWLHDLAMSTYDYLYTHLTYVPGVSRLLVWIQTRYYAPPTACGDESSLSQPAPVDTFTAIVLSYTEKDIPVSSSLNHRIQRSMHYPINLKPFDAKIQLQSTASYAATSTLKSPQSMPASPTARLHWQSSLASLSQNVLYQVRDQLRAEQAAVLTGTTHLTIVKFNRHDCHVELQLSCGAHAIGVYSKSGMILAHSLQIPVPGLSSHSAMSNVSTYGVLAHRASCIDPATSAPTAVDCVQVVFTRFDNSSSSAMVVSEQCELRVPATVDLFPTVTLDSMHHTILSRFAATDLIVSVDQWAMVAYQYPTIYSMDGTLCSAYKETDGEGTSGSNGT</sequence>
<name>A0A3R6Z8L1_9STRA</name>
<dbReference type="Proteomes" id="UP000285060">
    <property type="component" value="Unassembled WGS sequence"/>
</dbReference>
<evidence type="ECO:0000313" key="2">
    <source>
        <dbReference type="Proteomes" id="UP000285060"/>
    </source>
</evidence>
<dbReference type="VEuPathDB" id="FungiDB:H310_08034"/>
<accession>A0A3R6Z8L1</accession>
<reference evidence="1 2" key="1">
    <citation type="submission" date="2018-08" db="EMBL/GenBank/DDBJ databases">
        <title>Aphanomyces genome sequencing and annotation.</title>
        <authorList>
            <person name="Minardi D."/>
            <person name="Oidtmann B."/>
            <person name="Van Der Giezen M."/>
            <person name="Studholme D.J."/>
        </authorList>
    </citation>
    <scope>NUCLEOTIDE SEQUENCE [LARGE SCALE GENOMIC DNA]</scope>
    <source>
        <strain evidence="1 2">NJM0002</strain>
    </source>
</reference>
<dbReference type="AlphaFoldDB" id="A0A3R6Z8L1"/>
<keyword evidence="2" id="KW-1185">Reference proteome</keyword>
<gene>
    <name evidence="1" type="ORF">DYB32_001761</name>
</gene>
<proteinExistence type="predicted"/>
<feature type="non-terminal residue" evidence="1">
    <location>
        <position position="1"/>
    </location>
</feature>
<organism evidence="1 2">
    <name type="scientific">Aphanomyces invadans</name>
    <dbReference type="NCBI Taxonomy" id="157072"/>
    <lineage>
        <taxon>Eukaryota</taxon>
        <taxon>Sar</taxon>
        <taxon>Stramenopiles</taxon>
        <taxon>Oomycota</taxon>
        <taxon>Saprolegniomycetes</taxon>
        <taxon>Saprolegniales</taxon>
        <taxon>Verrucalvaceae</taxon>
        <taxon>Aphanomyces</taxon>
    </lineage>
</organism>
<evidence type="ECO:0000313" key="1">
    <source>
        <dbReference type="EMBL" id="RHY33234.1"/>
    </source>
</evidence>